<name>C5CV81_VARPS</name>
<evidence type="ECO:0000313" key="2">
    <source>
        <dbReference type="EMBL" id="ACS18530.1"/>
    </source>
</evidence>
<accession>C5CV81</accession>
<dbReference type="EMBL" id="CP001635">
    <property type="protein sequence ID" value="ACS18530.1"/>
    <property type="molecule type" value="Genomic_DNA"/>
</dbReference>
<feature type="region of interest" description="Disordered" evidence="1">
    <location>
        <begin position="106"/>
        <end position="150"/>
    </location>
</feature>
<organism evidence="2">
    <name type="scientific">Variovorax paradoxus (strain S110)</name>
    <dbReference type="NCBI Taxonomy" id="543728"/>
    <lineage>
        <taxon>Bacteria</taxon>
        <taxon>Pseudomonadati</taxon>
        <taxon>Pseudomonadota</taxon>
        <taxon>Betaproteobacteria</taxon>
        <taxon>Burkholderiales</taxon>
        <taxon>Comamonadaceae</taxon>
        <taxon>Variovorax</taxon>
    </lineage>
</organism>
<dbReference type="eggNOG" id="COG0419">
    <property type="taxonomic scope" value="Bacteria"/>
</dbReference>
<dbReference type="AlphaFoldDB" id="C5CV81"/>
<reference evidence="2" key="1">
    <citation type="submission" date="2009-06" db="EMBL/GenBank/DDBJ databases">
        <title>Complete sequence of chromosome 1 of Variovorax paradoxus S110.</title>
        <authorList>
            <consortium name="US DOE Joint Genome Institute"/>
            <person name="Lucas S."/>
            <person name="Copeland A."/>
            <person name="Lapidus A."/>
            <person name="Glavina del Rio T."/>
            <person name="Tice H."/>
            <person name="Bruce D."/>
            <person name="Goodwin L."/>
            <person name="Pitluck S."/>
            <person name="Chertkov O."/>
            <person name="Brettin T."/>
            <person name="Detter J.C."/>
            <person name="Han C."/>
            <person name="Larimer F."/>
            <person name="Land M."/>
            <person name="Hauser L."/>
            <person name="Kyrpides N."/>
            <person name="Ovchinnikova G."/>
            <person name="Orwin P."/>
            <person name="Leadbetter J.R."/>
            <person name="Spain J.C."/>
            <person name="Han J.I."/>
        </authorList>
    </citation>
    <scope>NUCLEOTIDE SEQUENCE</scope>
    <source>
        <strain evidence="2">S110</strain>
    </source>
</reference>
<gene>
    <name evidence="2" type="ordered locus">Vapar_1880</name>
</gene>
<sequence length="150" mass="16433">MLPPQKMGGDAPADRTQVDAQLAEMEASGTMTTAELQTVQDDNAAERRAAVDRRQELTARAAELDITLERFAKLQAVYSSDLDREHSISQCSCGLQGIFDRFHTRRESSSGRSFSLGKLANRDQGHALKSGDCRRQVGGTKPPVRLTASR</sequence>
<feature type="compositionally biased region" description="Basic and acidic residues" evidence="1">
    <location>
        <begin position="120"/>
        <end position="135"/>
    </location>
</feature>
<evidence type="ECO:0000256" key="1">
    <source>
        <dbReference type="SAM" id="MobiDB-lite"/>
    </source>
</evidence>
<dbReference type="STRING" id="543728.Vapar_1880"/>
<dbReference type="KEGG" id="vap:Vapar_1880"/>
<protein>
    <submittedName>
        <fullName evidence="2">Uncharacterized protein</fullName>
    </submittedName>
</protein>
<dbReference type="HOGENOM" id="CLU_1739724_0_0_4"/>
<proteinExistence type="predicted"/>